<evidence type="ECO:0000256" key="1">
    <source>
        <dbReference type="ARBA" id="ARBA00022723"/>
    </source>
</evidence>
<dbReference type="Proteomes" id="UP000184383">
    <property type="component" value="Unassembled WGS sequence"/>
</dbReference>
<dbReference type="STRING" id="1073089.A0A1L9S0A5"/>
<name>A0A1L9S0A5_ASPWE</name>
<proteinExistence type="predicted"/>
<gene>
    <name evidence="6" type="ORF">ASPWEDRAFT_22769</name>
</gene>
<accession>A0A1L9S0A5</accession>
<dbReference type="RefSeq" id="XP_040694281.1">
    <property type="nucleotide sequence ID" value="XM_040832380.1"/>
</dbReference>
<dbReference type="Gene3D" id="6.10.140.2220">
    <property type="match status" value="1"/>
</dbReference>
<keyword evidence="7" id="KW-1185">Reference proteome</keyword>
<evidence type="ECO:0000256" key="2">
    <source>
        <dbReference type="ARBA" id="ARBA00022771"/>
    </source>
</evidence>
<keyword evidence="2 4" id="KW-0863">Zinc-finger</keyword>
<sequence>MSTTTTGGHGLAPHCGICDKTENLLRCARCKVMLYCSQDHQVTDYPAHKYACSNIGRKKKALDTEEETLRNTPGDIFTPADPFNTAVGHFWGMMGTRDYMRARIGFVHAFRNVNTYDSVKTQLEHLMDMLRLCRSDNLGVRDMVPGVMLRLGMDQECYDFIKWYNTTGNEGDYDWGNMDLPFLDVKNADVFEPVDYLNERFGGTSQIVGVMLVKIRLLLDLTALQDAAATGKAVSPTQLRSSIIANSRAIIERKDHRDIISKLKGQVDVLYQNIDKGNKYFWPALLEPGDNLDVLPGMYSMGTPEEMQLILERSYSSWVETPGAIDVIRART</sequence>
<evidence type="ECO:0000313" key="7">
    <source>
        <dbReference type="Proteomes" id="UP000184383"/>
    </source>
</evidence>
<keyword evidence="3" id="KW-0862">Zinc</keyword>
<dbReference type="OrthoDB" id="5952526at2759"/>
<dbReference type="PROSITE" id="PS50865">
    <property type="entry name" value="ZF_MYND_2"/>
    <property type="match status" value="1"/>
</dbReference>
<organism evidence="6 7">
    <name type="scientific">Aspergillus wentii DTO 134E9</name>
    <dbReference type="NCBI Taxonomy" id="1073089"/>
    <lineage>
        <taxon>Eukaryota</taxon>
        <taxon>Fungi</taxon>
        <taxon>Dikarya</taxon>
        <taxon>Ascomycota</taxon>
        <taxon>Pezizomycotina</taxon>
        <taxon>Eurotiomycetes</taxon>
        <taxon>Eurotiomycetidae</taxon>
        <taxon>Eurotiales</taxon>
        <taxon>Aspergillaceae</taxon>
        <taxon>Aspergillus</taxon>
        <taxon>Aspergillus subgen. Cremei</taxon>
    </lineage>
</organism>
<dbReference type="EMBL" id="KV878209">
    <property type="protein sequence ID" value="OJJ40605.1"/>
    <property type="molecule type" value="Genomic_DNA"/>
</dbReference>
<feature type="domain" description="MYND-type" evidence="5">
    <location>
        <begin position="15"/>
        <end position="52"/>
    </location>
</feature>
<dbReference type="InterPro" id="IPR002893">
    <property type="entry name" value="Znf_MYND"/>
</dbReference>
<dbReference type="GeneID" id="63748228"/>
<dbReference type="Pfam" id="PF01753">
    <property type="entry name" value="zf-MYND"/>
    <property type="match status" value="1"/>
</dbReference>
<dbReference type="VEuPathDB" id="FungiDB:ASPWEDRAFT_22769"/>
<evidence type="ECO:0000313" key="6">
    <source>
        <dbReference type="EMBL" id="OJJ40605.1"/>
    </source>
</evidence>
<evidence type="ECO:0000259" key="5">
    <source>
        <dbReference type="PROSITE" id="PS50865"/>
    </source>
</evidence>
<evidence type="ECO:0000256" key="3">
    <source>
        <dbReference type="ARBA" id="ARBA00022833"/>
    </source>
</evidence>
<protein>
    <recommendedName>
        <fullName evidence="5">MYND-type domain-containing protein</fullName>
    </recommendedName>
</protein>
<reference evidence="7" key="1">
    <citation type="journal article" date="2017" name="Genome Biol.">
        <title>Comparative genomics reveals high biological diversity and specific adaptations in the industrially and medically important fungal genus Aspergillus.</title>
        <authorList>
            <person name="de Vries R.P."/>
            <person name="Riley R."/>
            <person name="Wiebenga A."/>
            <person name="Aguilar-Osorio G."/>
            <person name="Amillis S."/>
            <person name="Uchima C.A."/>
            <person name="Anderluh G."/>
            <person name="Asadollahi M."/>
            <person name="Askin M."/>
            <person name="Barry K."/>
            <person name="Battaglia E."/>
            <person name="Bayram O."/>
            <person name="Benocci T."/>
            <person name="Braus-Stromeyer S.A."/>
            <person name="Caldana C."/>
            <person name="Canovas D."/>
            <person name="Cerqueira G.C."/>
            <person name="Chen F."/>
            <person name="Chen W."/>
            <person name="Choi C."/>
            <person name="Clum A."/>
            <person name="Dos Santos R.A."/>
            <person name="Damasio A.R."/>
            <person name="Diallinas G."/>
            <person name="Emri T."/>
            <person name="Fekete E."/>
            <person name="Flipphi M."/>
            <person name="Freyberg S."/>
            <person name="Gallo A."/>
            <person name="Gournas C."/>
            <person name="Habgood R."/>
            <person name="Hainaut M."/>
            <person name="Harispe M.L."/>
            <person name="Henrissat B."/>
            <person name="Hilden K.S."/>
            <person name="Hope R."/>
            <person name="Hossain A."/>
            <person name="Karabika E."/>
            <person name="Karaffa L."/>
            <person name="Karanyi Z."/>
            <person name="Krasevec N."/>
            <person name="Kuo A."/>
            <person name="Kusch H."/>
            <person name="LaButti K."/>
            <person name="Lagendijk E.L."/>
            <person name="Lapidus A."/>
            <person name="Levasseur A."/>
            <person name="Lindquist E."/>
            <person name="Lipzen A."/>
            <person name="Logrieco A.F."/>
            <person name="MacCabe A."/>
            <person name="Maekelae M.R."/>
            <person name="Malavazi I."/>
            <person name="Melin P."/>
            <person name="Meyer V."/>
            <person name="Mielnichuk N."/>
            <person name="Miskei M."/>
            <person name="Molnar A.P."/>
            <person name="Mule G."/>
            <person name="Ngan C.Y."/>
            <person name="Orejas M."/>
            <person name="Orosz E."/>
            <person name="Ouedraogo J.P."/>
            <person name="Overkamp K.M."/>
            <person name="Park H.-S."/>
            <person name="Perrone G."/>
            <person name="Piumi F."/>
            <person name="Punt P.J."/>
            <person name="Ram A.F."/>
            <person name="Ramon A."/>
            <person name="Rauscher S."/>
            <person name="Record E."/>
            <person name="Riano-Pachon D.M."/>
            <person name="Robert V."/>
            <person name="Roehrig J."/>
            <person name="Ruller R."/>
            <person name="Salamov A."/>
            <person name="Salih N.S."/>
            <person name="Samson R.A."/>
            <person name="Sandor E."/>
            <person name="Sanguinetti M."/>
            <person name="Schuetze T."/>
            <person name="Sepcic K."/>
            <person name="Shelest E."/>
            <person name="Sherlock G."/>
            <person name="Sophianopoulou V."/>
            <person name="Squina F.M."/>
            <person name="Sun H."/>
            <person name="Susca A."/>
            <person name="Todd R.B."/>
            <person name="Tsang A."/>
            <person name="Unkles S.E."/>
            <person name="van de Wiele N."/>
            <person name="van Rossen-Uffink D."/>
            <person name="Oliveira J.V."/>
            <person name="Vesth T.C."/>
            <person name="Visser J."/>
            <person name="Yu J.-H."/>
            <person name="Zhou M."/>
            <person name="Andersen M.R."/>
            <person name="Archer D.B."/>
            <person name="Baker S.E."/>
            <person name="Benoit I."/>
            <person name="Brakhage A.A."/>
            <person name="Braus G.H."/>
            <person name="Fischer R."/>
            <person name="Frisvad J.C."/>
            <person name="Goldman G.H."/>
            <person name="Houbraken J."/>
            <person name="Oakley B."/>
            <person name="Pocsi I."/>
            <person name="Scazzocchio C."/>
            <person name="Seiboth B."/>
            <person name="vanKuyk P.A."/>
            <person name="Wortman J."/>
            <person name="Dyer P.S."/>
            <person name="Grigoriev I.V."/>
        </authorList>
    </citation>
    <scope>NUCLEOTIDE SEQUENCE [LARGE SCALE GENOMIC DNA]</scope>
    <source>
        <strain evidence="7">DTO 134E9</strain>
    </source>
</reference>
<keyword evidence="1" id="KW-0479">Metal-binding</keyword>
<dbReference type="SUPFAM" id="SSF144232">
    <property type="entry name" value="HIT/MYND zinc finger-like"/>
    <property type="match status" value="1"/>
</dbReference>
<evidence type="ECO:0000256" key="4">
    <source>
        <dbReference type="PROSITE-ProRule" id="PRU00134"/>
    </source>
</evidence>
<dbReference type="AlphaFoldDB" id="A0A1L9S0A5"/>
<dbReference type="GO" id="GO:0008270">
    <property type="term" value="F:zinc ion binding"/>
    <property type="evidence" value="ECO:0007669"/>
    <property type="project" value="UniProtKB-KW"/>
</dbReference>